<dbReference type="RefSeq" id="WP_006592601.1">
    <property type="nucleotide sequence ID" value="NZ_BAHD01000031.1"/>
</dbReference>
<dbReference type="EC" id="3.1.-.-" evidence="6"/>
<comment type="cofactor">
    <cofactor evidence="6">
        <name>Mg(2+)</name>
        <dbReference type="ChEBI" id="CHEBI:18420"/>
    </cofactor>
</comment>
<keyword evidence="5 6" id="KW-0460">Magnesium</keyword>
<feature type="binding site" evidence="6">
    <location>
        <position position="7"/>
    </location>
    <ligand>
        <name>Mg(2+)</name>
        <dbReference type="ChEBI" id="CHEBI:18420"/>
    </ligand>
</feature>
<keyword evidence="4 6" id="KW-0378">Hydrolase</keyword>
<evidence type="ECO:0000259" key="7">
    <source>
        <dbReference type="Pfam" id="PF01850"/>
    </source>
</evidence>
<organism evidence="8 9">
    <name type="scientific">Kineosphaera limosa NBRC 100340</name>
    <dbReference type="NCBI Taxonomy" id="1184609"/>
    <lineage>
        <taxon>Bacteria</taxon>
        <taxon>Bacillati</taxon>
        <taxon>Actinomycetota</taxon>
        <taxon>Actinomycetes</taxon>
        <taxon>Micrococcales</taxon>
        <taxon>Dermatophilaceae</taxon>
        <taxon>Kineosphaera</taxon>
    </lineage>
</organism>
<dbReference type="eggNOG" id="COG1848">
    <property type="taxonomic scope" value="Bacteria"/>
</dbReference>
<dbReference type="SUPFAM" id="SSF88723">
    <property type="entry name" value="PIN domain-like"/>
    <property type="match status" value="1"/>
</dbReference>
<feature type="domain" description="PIN" evidence="7">
    <location>
        <begin position="5"/>
        <end position="121"/>
    </location>
</feature>
<protein>
    <recommendedName>
        <fullName evidence="6">Ribonuclease VapC</fullName>
        <shortName evidence="6">RNase VapC</shortName>
        <ecNumber evidence="6">3.1.-.-</ecNumber>
    </recommendedName>
    <alternativeName>
        <fullName evidence="6">Toxin VapC</fullName>
    </alternativeName>
</protein>
<evidence type="ECO:0000256" key="2">
    <source>
        <dbReference type="ARBA" id="ARBA00022722"/>
    </source>
</evidence>
<dbReference type="GO" id="GO:0090729">
    <property type="term" value="F:toxin activity"/>
    <property type="evidence" value="ECO:0007669"/>
    <property type="project" value="UniProtKB-KW"/>
</dbReference>
<dbReference type="InterPro" id="IPR002716">
    <property type="entry name" value="PIN_dom"/>
</dbReference>
<dbReference type="CDD" id="cd09874">
    <property type="entry name" value="PIN_MT3492-like"/>
    <property type="match status" value="1"/>
</dbReference>
<dbReference type="OrthoDB" id="1525146at2"/>
<evidence type="ECO:0000256" key="3">
    <source>
        <dbReference type="ARBA" id="ARBA00022723"/>
    </source>
</evidence>
<dbReference type="AlphaFoldDB" id="K6XB62"/>
<feature type="binding site" evidence="6">
    <location>
        <position position="94"/>
    </location>
    <ligand>
        <name>Mg(2+)</name>
        <dbReference type="ChEBI" id="CHEBI:18420"/>
    </ligand>
</feature>
<dbReference type="EMBL" id="BAHD01000031">
    <property type="protein sequence ID" value="GAB96069.1"/>
    <property type="molecule type" value="Genomic_DNA"/>
</dbReference>
<keyword evidence="9" id="KW-1185">Reference proteome</keyword>
<dbReference type="Proteomes" id="UP000008366">
    <property type="component" value="Unassembled WGS sequence"/>
</dbReference>
<dbReference type="GO" id="GO:0000287">
    <property type="term" value="F:magnesium ion binding"/>
    <property type="evidence" value="ECO:0007669"/>
    <property type="project" value="UniProtKB-UniRule"/>
</dbReference>
<keyword evidence="2 6" id="KW-0540">Nuclease</keyword>
<dbReference type="STRING" id="1184609.KILIM_031_00410"/>
<evidence type="ECO:0000313" key="9">
    <source>
        <dbReference type="Proteomes" id="UP000008366"/>
    </source>
</evidence>
<accession>K6XB62</accession>
<proteinExistence type="inferred from homology"/>
<sequence>MRLAYIDSSALLKRVVEESESGGLRSWLTQDRADGNRWIASDLADVEVARSCLRAGLGEDDQESAMSGVSLRAIDERVITRARSVVGPQLRSLDAIHLATALIVGVDAMITYDDRLTEAARKSGLEVLAPR</sequence>
<dbReference type="HAMAP" id="MF_00265">
    <property type="entry name" value="VapC_Nob1"/>
    <property type="match status" value="1"/>
</dbReference>
<evidence type="ECO:0000256" key="5">
    <source>
        <dbReference type="ARBA" id="ARBA00022842"/>
    </source>
</evidence>
<dbReference type="InterPro" id="IPR029060">
    <property type="entry name" value="PIN-like_dom_sf"/>
</dbReference>
<keyword evidence="6" id="KW-0800">Toxin</keyword>
<dbReference type="GO" id="GO:0004540">
    <property type="term" value="F:RNA nuclease activity"/>
    <property type="evidence" value="ECO:0007669"/>
    <property type="project" value="InterPro"/>
</dbReference>
<gene>
    <name evidence="6" type="primary">vapC</name>
    <name evidence="8" type="ORF">KILIM_031_00410</name>
</gene>
<dbReference type="InterPro" id="IPR022907">
    <property type="entry name" value="VapC_family"/>
</dbReference>
<dbReference type="Pfam" id="PF01850">
    <property type="entry name" value="PIN"/>
    <property type="match status" value="1"/>
</dbReference>
<evidence type="ECO:0000313" key="8">
    <source>
        <dbReference type="EMBL" id="GAB96069.1"/>
    </source>
</evidence>
<dbReference type="Gene3D" id="3.40.50.1010">
    <property type="entry name" value="5'-nuclease"/>
    <property type="match status" value="1"/>
</dbReference>
<keyword evidence="1 6" id="KW-1277">Toxin-antitoxin system</keyword>
<evidence type="ECO:0000256" key="4">
    <source>
        <dbReference type="ARBA" id="ARBA00022801"/>
    </source>
</evidence>
<comment type="caution">
    <text evidence="8">The sequence shown here is derived from an EMBL/GenBank/DDBJ whole genome shotgun (WGS) entry which is preliminary data.</text>
</comment>
<dbReference type="GO" id="GO:0016787">
    <property type="term" value="F:hydrolase activity"/>
    <property type="evidence" value="ECO:0007669"/>
    <property type="project" value="UniProtKB-KW"/>
</dbReference>
<name>K6XB62_9MICO</name>
<evidence type="ECO:0000256" key="1">
    <source>
        <dbReference type="ARBA" id="ARBA00022649"/>
    </source>
</evidence>
<keyword evidence="3 6" id="KW-0479">Metal-binding</keyword>
<reference evidence="8 9" key="1">
    <citation type="submission" date="2012-08" db="EMBL/GenBank/DDBJ databases">
        <title>Whole genome shotgun sequence of Kineosphaera limosa NBRC 100340.</title>
        <authorList>
            <person name="Yoshida I."/>
            <person name="Isaki S."/>
            <person name="Hosoyama A."/>
            <person name="Tsuchikane K."/>
            <person name="Katsumata H."/>
            <person name="Ando Y."/>
            <person name="Ohji S."/>
            <person name="Hamada M."/>
            <person name="Tamura T."/>
            <person name="Yamazoe A."/>
            <person name="Yamazaki S."/>
            <person name="Fujita N."/>
        </authorList>
    </citation>
    <scope>NUCLEOTIDE SEQUENCE [LARGE SCALE GENOMIC DNA]</scope>
    <source>
        <strain evidence="8 9">NBRC 100340</strain>
    </source>
</reference>
<evidence type="ECO:0000256" key="6">
    <source>
        <dbReference type="HAMAP-Rule" id="MF_00265"/>
    </source>
</evidence>
<comment type="function">
    <text evidence="6">Toxic component of a toxin-antitoxin (TA) system. An RNase.</text>
</comment>
<comment type="similarity">
    <text evidence="6">Belongs to the PINc/VapC protein family.</text>
</comment>